<evidence type="ECO:0000313" key="2">
    <source>
        <dbReference type="EMBL" id="NYD70121.1"/>
    </source>
</evidence>
<dbReference type="Proteomes" id="UP000549913">
    <property type="component" value="Unassembled WGS sequence"/>
</dbReference>
<accession>A0A852SMS6</accession>
<keyword evidence="1" id="KW-0812">Transmembrane</keyword>
<dbReference type="EMBL" id="JACCBM010000001">
    <property type="protein sequence ID" value="NYD70121.1"/>
    <property type="molecule type" value="Genomic_DNA"/>
</dbReference>
<dbReference type="RefSeq" id="WP_179547324.1">
    <property type="nucleotide sequence ID" value="NZ_BSEW01000001.1"/>
</dbReference>
<feature type="transmembrane region" description="Helical" evidence="1">
    <location>
        <begin position="21"/>
        <end position="40"/>
    </location>
</feature>
<reference evidence="2 3" key="1">
    <citation type="submission" date="2020-07" db="EMBL/GenBank/DDBJ databases">
        <title>Sequencing the genomes of 1000 actinobacteria strains.</title>
        <authorList>
            <person name="Klenk H.-P."/>
        </authorList>
    </citation>
    <scope>NUCLEOTIDE SEQUENCE [LARGE SCALE GENOMIC DNA]</scope>
    <source>
        <strain evidence="2 3">DSM 26474</strain>
    </source>
</reference>
<keyword evidence="1" id="KW-1133">Transmembrane helix</keyword>
<gene>
    <name evidence="2" type="ORF">BJ984_001279</name>
</gene>
<sequence length="95" mass="9953">MSDLDDPTQRPQTLQAPRGGIDATAVVSIVAGLAAIVTLVAGIPTWLPLILASIGLFIGMISVLRSRPSAARWVSTVGIAASAIPFILMFFYITT</sequence>
<evidence type="ECO:0000313" key="3">
    <source>
        <dbReference type="Proteomes" id="UP000549913"/>
    </source>
</evidence>
<keyword evidence="1" id="KW-0472">Membrane</keyword>
<dbReference type="AlphaFoldDB" id="A0A852SMS6"/>
<feature type="transmembrane region" description="Helical" evidence="1">
    <location>
        <begin position="46"/>
        <end position="64"/>
    </location>
</feature>
<keyword evidence="3" id="KW-1185">Reference proteome</keyword>
<comment type="caution">
    <text evidence="2">The sequence shown here is derived from an EMBL/GenBank/DDBJ whole genome shotgun (WGS) entry which is preliminary data.</text>
</comment>
<proteinExistence type="predicted"/>
<evidence type="ECO:0000256" key="1">
    <source>
        <dbReference type="SAM" id="Phobius"/>
    </source>
</evidence>
<name>A0A852SMS6_9MICO</name>
<organism evidence="2 3">
    <name type="scientific">Herbiconiux flava</name>
    <dbReference type="NCBI Taxonomy" id="881268"/>
    <lineage>
        <taxon>Bacteria</taxon>
        <taxon>Bacillati</taxon>
        <taxon>Actinomycetota</taxon>
        <taxon>Actinomycetes</taxon>
        <taxon>Micrococcales</taxon>
        <taxon>Microbacteriaceae</taxon>
        <taxon>Herbiconiux</taxon>
    </lineage>
</organism>
<protein>
    <submittedName>
        <fullName evidence="2">Uncharacterized protein</fullName>
    </submittedName>
</protein>
<feature type="transmembrane region" description="Helical" evidence="1">
    <location>
        <begin position="71"/>
        <end position="93"/>
    </location>
</feature>